<name>A0ACB9N548_9MYRT</name>
<protein>
    <submittedName>
        <fullName evidence="1">Uncharacterized protein</fullName>
    </submittedName>
</protein>
<gene>
    <name evidence="1" type="ORF">MLD38_029862</name>
</gene>
<proteinExistence type="predicted"/>
<evidence type="ECO:0000313" key="2">
    <source>
        <dbReference type="Proteomes" id="UP001057402"/>
    </source>
</evidence>
<dbReference type="Proteomes" id="UP001057402">
    <property type="component" value="Chromosome 8"/>
</dbReference>
<comment type="caution">
    <text evidence="1">The sequence shown here is derived from an EMBL/GenBank/DDBJ whole genome shotgun (WGS) entry which is preliminary data.</text>
</comment>
<dbReference type="EMBL" id="CM042887">
    <property type="protein sequence ID" value="KAI4331705.1"/>
    <property type="molecule type" value="Genomic_DNA"/>
</dbReference>
<evidence type="ECO:0000313" key="1">
    <source>
        <dbReference type="EMBL" id="KAI4331705.1"/>
    </source>
</evidence>
<keyword evidence="2" id="KW-1185">Reference proteome</keyword>
<organism evidence="1 2">
    <name type="scientific">Melastoma candidum</name>
    <dbReference type="NCBI Taxonomy" id="119954"/>
    <lineage>
        <taxon>Eukaryota</taxon>
        <taxon>Viridiplantae</taxon>
        <taxon>Streptophyta</taxon>
        <taxon>Embryophyta</taxon>
        <taxon>Tracheophyta</taxon>
        <taxon>Spermatophyta</taxon>
        <taxon>Magnoliopsida</taxon>
        <taxon>eudicotyledons</taxon>
        <taxon>Gunneridae</taxon>
        <taxon>Pentapetalae</taxon>
        <taxon>rosids</taxon>
        <taxon>malvids</taxon>
        <taxon>Myrtales</taxon>
        <taxon>Melastomataceae</taxon>
        <taxon>Melastomatoideae</taxon>
        <taxon>Melastomateae</taxon>
        <taxon>Melastoma</taxon>
    </lineage>
</organism>
<reference evidence="2" key="1">
    <citation type="journal article" date="2023" name="Front. Plant Sci.">
        <title>Chromosomal-level genome assembly of Melastoma candidum provides insights into trichome evolution.</title>
        <authorList>
            <person name="Zhong Y."/>
            <person name="Wu W."/>
            <person name="Sun C."/>
            <person name="Zou P."/>
            <person name="Liu Y."/>
            <person name="Dai S."/>
            <person name="Zhou R."/>
        </authorList>
    </citation>
    <scope>NUCLEOTIDE SEQUENCE [LARGE SCALE GENOMIC DNA]</scope>
</reference>
<sequence>MEEDLLCHEKWSAVMSPLGNVDGKAGGSCESRDADVSEEEFDHAVKICLEKEVGYMPGPGYAEMVREKDLVFARVRVMHWFIKSRSRLRLAHETIFLAANCFDRFISIFRSQEWEYWMLELLAISCLSVSAKFTEAVIVPSLHEIQMEDLDHSFEHSAIQKIELTLLQTLGWRLSATTAYSYAEFLEFEPTFLCNNRVHTLLLRPLLDIELIKFRPSVIAAAAISLSCAITDGESSDASLPKLIGKIIPNEDQMGEVLECQRQMQRSSSNLGCLDYYAPSSPVTVLGASRIDVKGTMADHYLSY</sequence>
<accession>A0ACB9N548</accession>